<dbReference type="PROSITE" id="PS51419">
    <property type="entry name" value="RAB"/>
    <property type="match status" value="1"/>
</dbReference>
<dbReference type="SUPFAM" id="SSF52540">
    <property type="entry name" value="P-loop containing nucleoside triphosphate hydrolases"/>
    <property type="match status" value="1"/>
</dbReference>
<name>A0AAN7UDG6_9MYCE</name>
<dbReference type="SMART" id="SM00175">
    <property type="entry name" value="RAB"/>
    <property type="match status" value="1"/>
</dbReference>
<accession>A0AAN7UDG6</accession>
<keyword evidence="1" id="KW-0547">Nucleotide-binding</keyword>
<gene>
    <name evidence="2" type="ORF">RB653_006481</name>
</gene>
<dbReference type="PANTHER" id="PTHR47978">
    <property type="match status" value="1"/>
</dbReference>
<dbReference type="EMBL" id="JAVFKY010000001">
    <property type="protein sequence ID" value="KAK5584863.1"/>
    <property type="molecule type" value="Genomic_DNA"/>
</dbReference>
<sequence length="177" mass="20825">MKIRSRERGDGNTFISKLIRIDDKNCFLKIVKYYKRVNCLPNYRFINIADCIFILFDVCNKESFDNVGHYYNEILKYSKENLLIVLIGCKTDFLNRVVDQNEALEFSKKYNIPYFEVNNISPSEIEMNVYQQISQTIIPELVNINSPPTITDNTHPPTKPHSPPIKSSFFKFWIKNK</sequence>
<dbReference type="SMART" id="SM00173">
    <property type="entry name" value="RAS"/>
    <property type="match status" value="1"/>
</dbReference>
<proteinExistence type="predicted"/>
<dbReference type="AlphaFoldDB" id="A0AAN7UDG6"/>
<evidence type="ECO:0000313" key="3">
    <source>
        <dbReference type="Proteomes" id="UP001344447"/>
    </source>
</evidence>
<comment type="caution">
    <text evidence="2">The sequence shown here is derived from an EMBL/GenBank/DDBJ whole genome shotgun (WGS) entry which is preliminary data.</text>
</comment>
<dbReference type="Pfam" id="PF00071">
    <property type="entry name" value="Ras"/>
    <property type="match status" value="1"/>
</dbReference>
<dbReference type="InterPro" id="IPR001806">
    <property type="entry name" value="Small_GTPase"/>
</dbReference>
<dbReference type="Proteomes" id="UP001344447">
    <property type="component" value="Unassembled WGS sequence"/>
</dbReference>
<reference evidence="2 3" key="1">
    <citation type="submission" date="2023-11" db="EMBL/GenBank/DDBJ databases">
        <title>Dfirmibasis_genome.</title>
        <authorList>
            <person name="Edelbroek B."/>
            <person name="Kjellin J."/>
            <person name="Jerlstrom-Hultqvist J."/>
            <person name="Soderbom F."/>
        </authorList>
    </citation>
    <scope>NUCLEOTIDE SEQUENCE [LARGE SCALE GENOMIC DNA]</scope>
    <source>
        <strain evidence="2 3">TNS-C-14</strain>
    </source>
</reference>
<keyword evidence="3" id="KW-1185">Reference proteome</keyword>
<organism evidence="2 3">
    <name type="scientific">Dictyostelium firmibasis</name>
    <dbReference type="NCBI Taxonomy" id="79012"/>
    <lineage>
        <taxon>Eukaryota</taxon>
        <taxon>Amoebozoa</taxon>
        <taxon>Evosea</taxon>
        <taxon>Eumycetozoa</taxon>
        <taxon>Dictyostelia</taxon>
        <taxon>Dictyosteliales</taxon>
        <taxon>Dictyosteliaceae</taxon>
        <taxon>Dictyostelium</taxon>
    </lineage>
</organism>
<dbReference type="GO" id="GO:0005525">
    <property type="term" value="F:GTP binding"/>
    <property type="evidence" value="ECO:0007669"/>
    <property type="project" value="InterPro"/>
</dbReference>
<dbReference type="InterPro" id="IPR027417">
    <property type="entry name" value="P-loop_NTPase"/>
</dbReference>
<evidence type="ECO:0000256" key="1">
    <source>
        <dbReference type="ARBA" id="ARBA00022741"/>
    </source>
</evidence>
<dbReference type="Gene3D" id="3.40.50.300">
    <property type="entry name" value="P-loop containing nucleotide triphosphate hydrolases"/>
    <property type="match status" value="1"/>
</dbReference>
<dbReference type="GO" id="GO:0003924">
    <property type="term" value="F:GTPase activity"/>
    <property type="evidence" value="ECO:0007669"/>
    <property type="project" value="InterPro"/>
</dbReference>
<protein>
    <submittedName>
        <fullName evidence="2">Uncharacterized protein</fullName>
    </submittedName>
</protein>
<evidence type="ECO:0000313" key="2">
    <source>
        <dbReference type="EMBL" id="KAK5584863.1"/>
    </source>
</evidence>